<dbReference type="EMBL" id="CAFABA010000059">
    <property type="protein sequence ID" value="CAB4831692.1"/>
    <property type="molecule type" value="Genomic_DNA"/>
</dbReference>
<dbReference type="Gene3D" id="1.10.357.10">
    <property type="entry name" value="Tetracycline Repressor, domain 2"/>
    <property type="match status" value="1"/>
</dbReference>
<dbReference type="InterPro" id="IPR036271">
    <property type="entry name" value="Tet_transcr_reg_TetR-rel_C_sf"/>
</dbReference>
<gene>
    <name evidence="3" type="ORF">UFOPK2754_00130</name>
    <name evidence="4" type="ORF">UFOPK3139_01542</name>
    <name evidence="5" type="ORF">UFOPK3543_00474</name>
    <name evidence="6" type="ORF">UFOPK3967_02568</name>
</gene>
<name>A0A6J6RT31_9ZZZZ</name>
<dbReference type="InterPro" id="IPR023772">
    <property type="entry name" value="DNA-bd_HTH_TetR-type_CS"/>
</dbReference>
<dbReference type="GO" id="GO:0003700">
    <property type="term" value="F:DNA-binding transcription factor activity"/>
    <property type="evidence" value="ECO:0007669"/>
    <property type="project" value="TreeGrafter"/>
</dbReference>
<dbReference type="Pfam" id="PF00440">
    <property type="entry name" value="TetR_N"/>
    <property type="match status" value="1"/>
</dbReference>
<dbReference type="AlphaFoldDB" id="A0A6J6RT31"/>
<dbReference type="SUPFAM" id="SSF48498">
    <property type="entry name" value="Tetracyclin repressor-like, C-terminal domain"/>
    <property type="match status" value="1"/>
</dbReference>
<evidence type="ECO:0000259" key="2">
    <source>
        <dbReference type="PROSITE" id="PS50977"/>
    </source>
</evidence>
<feature type="domain" description="HTH tetR-type" evidence="2">
    <location>
        <begin position="8"/>
        <end position="68"/>
    </location>
</feature>
<dbReference type="PROSITE" id="PS50977">
    <property type="entry name" value="HTH_TETR_2"/>
    <property type="match status" value="1"/>
</dbReference>
<keyword evidence="1" id="KW-0238">DNA-binding</keyword>
<dbReference type="SUPFAM" id="SSF46689">
    <property type="entry name" value="Homeodomain-like"/>
    <property type="match status" value="1"/>
</dbReference>
<dbReference type="GO" id="GO:0000976">
    <property type="term" value="F:transcription cis-regulatory region binding"/>
    <property type="evidence" value="ECO:0007669"/>
    <property type="project" value="TreeGrafter"/>
</dbReference>
<sequence length="194" mass="21136">MSIRLSAAERRKQLLAVAVDEFGVQGYHITTMNRLAEAAGVTKPVLYQHFPSKRDLYLAVLYDVGDRLRGAISAAAALATTAHEQVEAGFGAYFGFFADEPAAFQVLFGDAARTDDEFSAVSHRVEVELADTIADLITVGTDADDRRLLAFGIVGLAEGSSRYWVARGLDIDPDRLATRMADLVWYGLRGSPKH</sequence>
<evidence type="ECO:0000313" key="3">
    <source>
        <dbReference type="EMBL" id="CAB4725753.1"/>
    </source>
</evidence>
<reference evidence="3" key="1">
    <citation type="submission" date="2020-05" db="EMBL/GenBank/DDBJ databases">
        <authorList>
            <person name="Chiriac C."/>
            <person name="Salcher M."/>
            <person name="Ghai R."/>
            <person name="Kavagutti S V."/>
        </authorList>
    </citation>
    <scope>NUCLEOTIDE SEQUENCE</scope>
</reference>
<organism evidence="3">
    <name type="scientific">freshwater metagenome</name>
    <dbReference type="NCBI Taxonomy" id="449393"/>
    <lineage>
        <taxon>unclassified sequences</taxon>
        <taxon>metagenomes</taxon>
        <taxon>ecological metagenomes</taxon>
    </lineage>
</organism>
<dbReference type="EMBL" id="CAEZYR010000003">
    <property type="protein sequence ID" value="CAB4725753.1"/>
    <property type="molecule type" value="Genomic_DNA"/>
</dbReference>
<dbReference type="InterPro" id="IPR001647">
    <property type="entry name" value="HTH_TetR"/>
</dbReference>
<evidence type="ECO:0000313" key="6">
    <source>
        <dbReference type="EMBL" id="CAB5017491.1"/>
    </source>
</evidence>
<dbReference type="PANTHER" id="PTHR30055">
    <property type="entry name" value="HTH-TYPE TRANSCRIPTIONAL REGULATOR RUTR"/>
    <property type="match status" value="1"/>
</dbReference>
<evidence type="ECO:0000256" key="1">
    <source>
        <dbReference type="ARBA" id="ARBA00023125"/>
    </source>
</evidence>
<dbReference type="PROSITE" id="PS01081">
    <property type="entry name" value="HTH_TETR_1"/>
    <property type="match status" value="1"/>
</dbReference>
<dbReference type="InterPro" id="IPR050109">
    <property type="entry name" value="HTH-type_TetR-like_transc_reg"/>
</dbReference>
<dbReference type="EMBL" id="CAFBOS010000206">
    <property type="protein sequence ID" value="CAB5017491.1"/>
    <property type="molecule type" value="Genomic_DNA"/>
</dbReference>
<accession>A0A6J6RT31</accession>
<dbReference type="InterPro" id="IPR009057">
    <property type="entry name" value="Homeodomain-like_sf"/>
</dbReference>
<dbReference type="PANTHER" id="PTHR30055:SF160">
    <property type="entry name" value="TRANSCRIPTIONAL REGULATORY PROTEIN (PROBABLY ASNC-FAMILY)-RELATED"/>
    <property type="match status" value="1"/>
</dbReference>
<dbReference type="EMBL" id="CAFBMH010000010">
    <property type="protein sequence ID" value="CAB4894141.1"/>
    <property type="molecule type" value="Genomic_DNA"/>
</dbReference>
<proteinExistence type="predicted"/>
<evidence type="ECO:0000313" key="4">
    <source>
        <dbReference type="EMBL" id="CAB4831692.1"/>
    </source>
</evidence>
<dbReference type="PRINTS" id="PR00455">
    <property type="entry name" value="HTHTETR"/>
</dbReference>
<evidence type="ECO:0000313" key="5">
    <source>
        <dbReference type="EMBL" id="CAB4894141.1"/>
    </source>
</evidence>
<protein>
    <submittedName>
        <fullName evidence="3">Unannotated protein</fullName>
    </submittedName>
</protein>